<name>A0A1L9V7M6_ASPGL</name>
<dbReference type="Gene3D" id="1.25.40.20">
    <property type="entry name" value="Ankyrin repeat-containing domain"/>
    <property type="match status" value="1"/>
</dbReference>
<evidence type="ECO:0000256" key="5">
    <source>
        <dbReference type="SAM" id="SignalP"/>
    </source>
</evidence>
<feature type="transmembrane region" description="Helical" evidence="4">
    <location>
        <begin position="334"/>
        <end position="353"/>
    </location>
</feature>
<evidence type="ECO:0000313" key="6">
    <source>
        <dbReference type="EMBL" id="OJJ79920.1"/>
    </source>
</evidence>
<proteinExistence type="predicted"/>
<dbReference type="RefSeq" id="XP_022396618.1">
    <property type="nucleotide sequence ID" value="XM_022550522.1"/>
</dbReference>
<feature type="signal peptide" evidence="5">
    <location>
        <begin position="1"/>
        <end position="26"/>
    </location>
</feature>
<dbReference type="Pfam" id="PF00023">
    <property type="entry name" value="Ank"/>
    <property type="match status" value="1"/>
</dbReference>
<dbReference type="SMART" id="SM00248">
    <property type="entry name" value="ANK"/>
    <property type="match status" value="3"/>
</dbReference>
<gene>
    <name evidence="6" type="ORF">ASPGLDRAFT_925168</name>
</gene>
<dbReference type="InterPro" id="IPR002110">
    <property type="entry name" value="Ankyrin_rpt"/>
</dbReference>
<evidence type="ECO:0000313" key="7">
    <source>
        <dbReference type="Proteomes" id="UP000184300"/>
    </source>
</evidence>
<evidence type="ECO:0000256" key="3">
    <source>
        <dbReference type="PROSITE-ProRule" id="PRU00023"/>
    </source>
</evidence>
<evidence type="ECO:0000256" key="4">
    <source>
        <dbReference type="SAM" id="Phobius"/>
    </source>
</evidence>
<keyword evidence="4" id="KW-0472">Membrane</keyword>
<dbReference type="PANTHER" id="PTHR24198:SF165">
    <property type="entry name" value="ANKYRIN REPEAT-CONTAINING PROTEIN-RELATED"/>
    <property type="match status" value="1"/>
</dbReference>
<keyword evidence="4" id="KW-0812">Transmembrane</keyword>
<evidence type="ECO:0000256" key="2">
    <source>
        <dbReference type="ARBA" id="ARBA00023043"/>
    </source>
</evidence>
<keyword evidence="4" id="KW-1133">Transmembrane helix</keyword>
<reference evidence="7" key="1">
    <citation type="journal article" date="2017" name="Genome Biol.">
        <title>Comparative genomics reveals high biological diversity and specific adaptations in the industrially and medically important fungal genus Aspergillus.</title>
        <authorList>
            <person name="de Vries R.P."/>
            <person name="Riley R."/>
            <person name="Wiebenga A."/>
            <person name="Aguilar-Osorio G."/>
            <person name="Amillis S."/>
            <person name="Uchima C.A."/>
            <person name="Anderluh G."/>
            <person name="Asadollahi M."/>
            <person name="Askin M."/>
            <person name="Barry K."/>
            <person name="Battaglia E."/>
            <person name="Bayram O."/>
            <person name="Benocci T."/>
            <person name="Braus-Stromeyer S.A."/>
            <person name="Caldana C."/>
            <person name="Canovas D."/>
            <person name="Cerqueira G.C."/>
            <person name="Chen F."/>
            <person name="Chen W."/>
            <person name="Choi C."/>
            <person name="Clum A."/>
            <person name="Dos Santos R.A."/>
            <person name="Damasio A.R."/>
            <person name="Diallinas G."/>
            <person name="Emri T."/>
            <person name="Fekete E."/>
            <person name="Flipphi M."/>
            <person name="Freyberg S."/>
            <person name="Gallo A."/>
            <person name="Gournas C."/>
            <person name="Habgood R."/>
            <person name="Hainaut M."/>
            <person name="Harispe M.L."/>
            <person name="Henrissat B."/>
            <person name="Hilden K.S."/>
            <person name="Hope R."/>
            <person name="Hossain A."/>
            <person name="Karabika E."/>
            <person name="Karaffa L."/>
            <person name="Karanyi Z."/>
            <person name="Krasevec N."/>
            <person name="Kuo A."/>
            <person name="Kusch H."/>
            <person name="LaButti K."/>
            <person name="Lagendijk E.L."/>
            <person name="Lapidus A."/>
            <person name="Levasseur A."/>
            <person name="Lindquist E."/>
            <person name="Lipzen A."/>
            <person name="Logrieco A.F."/>
            <person name="MacCabe A."/>
            <person name="Maekelae M.R."/>
            <person name="Malavazi I."/>
            <person name="Melin P."/>
            <person name="Meyer V."/>
            <person name="Mielnichuk N."/>
            <person name="Miskei M."/>
            <person name="Molnar A.P."/>
            <person name="Mule G."/>
            <person name="Ngan C.Y."/>
            <person name="Orejas M."/>
            <person name="Orosz E."/>
            <person name="Ouedraogo J.P."/>
            <person name="Overkamp K.M."/>
            <person name="Park H.-S."/>
            <person name="Perrone G."/>
            <person name="Piumi F."/>
            <person name="Punt P.J."/>
            <person name="Ram A.F."/>
            <person name="Ramon A."/>
            <person name="Rauscher S."/>
            <person name="Record E."/>
            <person name="Riano-Pachon D.M."/>
            <person name="Robert V."/>
            <person name="Roehrig J."/>
            <person name="Ruller R."/>
            <person name="Salamov A."/>
            <person name="Salih N.S."/>
            <person name="Samson R.A."/>
            <person name="Sandor E."/>
            <person name="Sanguinetti M."/>
            <person name="Schuetze T."/>
            <person name="Sepcic K."/>
            <person name="Shelest E."/>
            <person name="Sherlock G."/>
            <person name="Sophianopoulou V."/>
            <person name="Squina F.M."/>
            <person name="Sun H."/>
            <person name="Susca A."/>
            <person name="Todd R.B."/>
            <person name="Tsang A."/>
            <person name="Unkles S.E."/>
            <person name="van de Wiele N."/>
            <person name="van Rossen-Uffink D."/>
            <person name="Oliveira J.V."/>
            <person name="Vesth T.C."/>
            <person name="Visser J."/>
            <person name="Yu J.-H."/>
            <person name="Zhou M."/>
            <person name="Andersen M.R."/>
            <person name="Archer D.B."/>
            <person name="Baker S.E."/>
            <person name="Benoit I."/>
            <person name="Brakhage A.A."/>
            <person name="Braus G.H."/>
            <person name="Fischer R."/>
            <person name="Frisvad J.C."/>
            <person name="Goldman G.H."/>
            <person name="Houbraken J."/>
            <person name="Oakley B."/>
            <person name="Pocsi I."/>
            <person name="Scazzocchio C."/>
            <person name="Seiboth B."/>
            <person name="vanKuyk P.A."/>
            <person name="Wortman J."/>
            <person name="Dyer P.S."/>
            <person name="Grigoriev I.V."/>
        </authorList>
    </citation>
    <scope>NUCLEOTIDE SEQUENCE [LARGE SCALE GENOMIC DNA]</scope>
    <source>
        <strain evidence="7">CBS 516.65</strain>
    </source>
</reference>
<dbReference type="VEuPathDB" id="FungiDB:ASPGLDRAFT_925168"/>
<protein>
    <submittedName>
        <fullName evidence="6">Uncharacterized protein</fullName>
    </submittedName>
</protein>
<feature type="transmembrane region" description="Helical" evidence="4">
    <location>
        <begin position="243"/>
        <end position="268"/>
    </location>
</feature>
<dbReference type="AlphaFoldDB" id="A0A1L9V7M6"/>
<organism evidence="6 7">
    <name type="scientific">Aspergillus glaucus CBS 516.65</name>
    <dbReference type="NCBI Taxonomy" id="1160497"/>
    <lineage>
        <taxon>Eukaryota</taxon>
        <taxon>Fungi</taxon>
        <taxon>Dikarya</taxon>
        <taxon>Ascomycota</taxon>
        <taxon>Pezizomycotina</taxon>
        <taxon>Eurotiomycetes</taxon>
        <taxon>Eurotiomycetidae</taxon>
        <taxon>Eurotiales</taxon>
        <taxon>Aspergillaceae</taxon>
        <taxon>Aspergillus</taxon>
        <taxon>Aspergillus subgen. Aspergillus</taxon>
    </lineage>
</organism>
<dbReference type="GeneID" id="34466782"/>
<dbReference type="Proteomes" id="UP000184300">
    <property type="component" value="Unassembled WGS sequence"/>
</dbReference>
<keyword evidence="7" id="KW-1185">Reference proteome</keyword>
<dbReference type="PROSITE" id="PS50297">
    <property type="entry name" value="ANK_REP_REGION"/>
    <property type="match status" value="1"/>
</dbReference>
<keyword evidence="5" id="KW-0732">Signal</keyword>
<dbReference type="SUPFAM" id="SSF48403">
    <property type="entry name" value="Ankyrin repeat"/>
    <property type="match status" value="1"/>
</dbReference>
<feature type="chain" id="PRO_5012792825" evidence="5">
    <location>
        <begin position="27"/>
        <end position="1101"/>
    </location>
</feature>
<keyword evidence="1" id="KW-0677">Repeat</keyword>
<dbReference type="EMBL" id="KV878914">
    <property type="protein sequence ID" value="OJJ79920.1"/>
    <property type="molecule type" value="Genomic_DNA"/>
</dbReference>
<sequence>MMPLVYPKYSLWLILTLLILLPGTQADDDWDDFTNDLATDLAPLLALFGERLTKQYLSESISVLDNFTFALAPLGILTAVVSVIRVCGNSSLRAFVGRAQEGPGEAERELLSCVSETTAEVFNNGGISRVFGKPQMLEIVMWEDKNVKEGEHPLQIGTLRDALREGAWYREGYKGEHLDEQDYPPALDVPNLSLNTGIKRRSQGWFYFASVLGCVLQVGVLLFSALTVFLYPANFEKDGEPVAAYAFPLFLLGSILLCTGMFLCAFIIERSTKEFYLRPNKPSKIYWLQPGGQHIGDQVFGAFLDVNEGPRSQASTDIRYVKSTRLEGYRVNHAWLILTVLLTISGWALQFVGQRGLNASVALAQMGSTILMAFVRTWLRTKRIGSDESRLSQEECRLSSHKKQELDCFAFHLEGVESFNLRTNFADDASRVPSSLSATTTAAEPDASVGLGIRLIQTRVRLAELTSNAEQCGNKVWHDLPIRNTAYKLTNTIEKTMDLLSKLTTMTNGVCYFTLPFECLSRSEGVTMTSLEQITLKIERSENNLQWTVDVGELEAILGLWTWSLLKSNEGWLQPELGRLVGLHETEAKAEETDFYFHKWMFCETEAEMVSSSMISSSRQLFGFYSDSYPEDMDVLVVKTKNELDMMAAQDIYIHFLDNILENFQLSDKVQILSGSQNGYIASSDRLDGLVQCFRSGNLGSREDALLCIVPVLKRRNLLPDLAADTPTVSQQIDELATEGQWADAFSIIRWLCKRCEGPEFERSAFELGRLCRRALMVRGHPVIQQHGYYETFWILQAESRADYFRRFNQPLDKLRKPGWIDSRKEREWWKLFSMQMGWIAWRIADSSIVTALESHLGANGCLTLTNNAGISETDLDQAKSGLSSWLTLDMEKLKQVTISSSSTVTSPPIFNEYNFSRRQDFLCLRLVTLNGLTSLNHCLMVQWAEVCKLKIGDAATAFEYAARSGSDSAIETLCRQGLDINHGARSGAMTALMFVVSMDDEEATARVLAHGGMVNICHRHVPVLLMARSAGVIALLLEYGAVIESTDNHGNTAFHLACERDDLQTASLLLKKGARMDIVGSGMSITERISMCRVAMEEQP</sequence>
<evidence type="ECO:0000256" key="1">
    <source>
        <dbReference type="ARBA" id="ARBA00022737"/>
    </source>
</evidence>
<feature type="repeat" description="ANK" evidence="3">
    <location>
        <begin position="1050"/>
        <end position="1082"/>
    </location>
</feature>
<accession>A0A1L9V7M6</accession>
<dbReference type="PANTHER" id="PTHR24198">
    <property type="entry name" value="ANKYRIN REPEAT AND PROTEIN KINASE DOMAIN-CONTAINING PROTEIN"/>
    <property type="match status" value="1"/>
</dbReference>
<feature type="transmembrane region" description="Helical" evidence="4">
    <location>
        <begin position="205"/>
        <end position="231"/>
    </location>
</feature>
<dbReference type="InterPro" id="IPR036770">
    <property type="entry name" value="Ankyrin_rpt-contain_sf"/>
</dbReference>
<dbReference type="OrthoDB" id="7464126at2759"/>
<dbReference type="PROSITE" id="PS50088">
    <property type="entry name" value="ANK_REPEAT"/>
    <property type="match status" value="1"/>
</dbReference>
<feature type="transmembrane region" description="Helical" evidence="4">
    <location>
        <begin position="67"/>
        <end position="88"/>
    </location>
</feature>
<dbReference type="STRING" id="1160497.A0A1L9V7M6"/>
<keyword evidence="2 3" id="KW-0040">ANK repeat</keyword>